<dbReference type="InterPro" id="IPR050390">
    <property type="entry name" value="C5-Methyltransferase"/>
</dbReference>
<dbReference type="GO" id="GO:0003886">
    <property type="term" value="F:DNA (cytosine-5-)-methyltransferase activity"/>
    <property type="evidence" value="ECO:0007669"/>
    <property type="project" value="UniProtKB-EC"/>
</dbReference>
<dbReference type="GO" id="GO:0003677">
    <property type="term" value="F:DNA binding"/>
    <property type="evidence" value="ECO:0007669"/>
    <property type="project" value="TreeGrafter"/>
</dbReference>
<evidence type="ECO:0000256" key="4">
    <source>
        <dbReference type="ARBA" id="ARBA00022691"/>
    </source>
</evidence>
<evidence type="ECO:0000256" key="5">
    <source>
        <dbReference type="ARBA" id="ARBA00022747"/>
    </source>
</evidence>
<gene>
    <name evidence="6" type="ORF">FQP90_13750</name>
</gene>
<dbReference type="GO" id="GO:0044027">
    <property type="term" value="P:negative regulation of gene expression via chromosomal CpG island methylation"/>
    <property type="evidence" value="ECO:0007669"/>
    <property type="project" value="TreeGrafter"/>
</dbReference>
<evidence type="ECO:0000256" key="2">
    <source>
        <dbReference type="ARBA" id="ARBA00022603"/>
    </source>
</evidence>
<reference evidence="6 7" key="1">
    <citation type="submission" date="2019-07" db="EMBL/GenBank/DDBJ databases">
        <title>Diversity of Bacteria from Kongsfjorden, Arctic.</title>
        <authorList>
            <person name="Yu Y."/>
        </authorList>
    </citation>
    <scope>NUCLEOTIDE SEQUENCE [LARGE SCALE GENOMIC DNA]</scope>
    <source>
        <strain evidence="6 7">SM1928</strain>
    </source>
</reference>
<dbReference type="EMBL" id="VNFK01000010">
    <property type="protein sequence ID" value="TVU61703.1"/>
    <property type="molecule type" value="Genomic_DNA"/>
</dbReference>
<evidence type="ECO:0000313" key="7">
    <source>
        <dbReference type="Proteomes" id="UP000316500"/>
    </source>
</evidence>
<dbReference type="SUPFAM" id="SSF53335">
    <property type="entry name" value="S-adenosyl-L-methionine-dependent methyltransferases"/>
    <property type="match status" value="1"/>
</dbReference>
<keyword evidence="2 6" id="KW-0489">Methyltransferase</keyword>
<dbReference type="EC" id="2.1.1.37" evidence="1"/>
<keyword evidence="4" id="KW-0949">S-adenosyl-L-methionine</keyword>
<organism evidence="6 7">
    <name type="scientific">Paenarthrobacter nitroguajacolicus</name>
    <name type="common">Arthrobacter nitroguajacolicus</name>
    <dbReference type="NCBI Taxonomy" id="211146"/>
    <lineage>
        <taxon>Bacteria</taxon>
        <taxon>Bacillati</taxon>
        <taxon>Actinomycetota</taxon>
        <taxon>Actinomycetes</taxon>
        <taxon>Micrococcales</taxon>
        <taxon>Micrococcaceae</taxon>
        <taxon>Paenarthrobacter</taxon>
    </lineage>
</organism>
<evidence type="ECO:0000313" key="6">
    <source>
        <dbReference type="EMBL" id="TVU61703.1"/>
    </source>
</evidence>
<accession>A0A558GXT9</accession>
<dbReference type="PANTHER" id="PTHR10629">
    <property type="entry name" value="CYTOSINE-SPECIFIC METHYLTRANSFERASE"/>
    <property type="match status" value="1"/>
</dbReference>
<keyword evidence="3 6" id="KW-0808">Transferase</keyword>
<dbReference type="PANTHER" id="PTHR10629:SF52">
    <property type="entry name" value="DNA (CYTOSINE-5)-METHYLTRANSFERASE 1"/>
    <property type="match status" value="1"/>
</dbReference>
<dbReference type="AlphaFoldDB" id="A0A558GXT9"/>
<dbReference type="GO" id="GO:0032259">
    <property type="term" value="P:methylation"/>
    <property type="evidence" value="ECO:0007669"/>
    <property type="project" value="UniProtKB-KW"/>
</dbReference>
<dbReference type="Pfam" id="PF00145">
    <property type="entry name" value="DNA_methylase"/>
    <property type="match status" value="2"/>
</dbReference>
<name>A0A558GXT9_PAENT</name>
<comment type="caution">
    <text evidence="6">The sequence shown here is derived from an EMBL/GenBank/DDBJ whole genome shotgun (WGS) entry which is preliminary data.</text>
</comment>
<dbReference type="Gene3D" id="3.40.50.150">
    <property type="entry name" value="Vaccinia Virus protein VP39"/>
    <property type="match status" value="1"/>
</dbReference>
<dbReference type="GO" id="GO:0009307">
    <property type="term" value="P:DNA restriction-modification system"/>
    <property type="evidence" value="ECO:0007669"/>
    <property type="project" value="UniProtKB-KW"/>
</dbReference>
<evidence type="ECO:0000256" key="3">
    <source>
        <dbReference type="ARBA" id="ARBA00022679"/>
    </source>
</evidence>
<dbReference type="InterPro" id="IPR001525">
    <property type="entry name" value="C5_MeTfrase"/>
</dbReference>
<proteinExistence type="predicted"/>
<dbReference type="Gene3D" id="3.90.120.10">
    <property type="entry name" value="DNA Methylase, subunit A, domain 2"/>
    <property type="match status" value="1"/>
</dbReference>
<dbReference type="InterPro" id="IPR029063">
    <property type="entry name" value="SAM-dependent_MTases_sf"/>
</dbReference>
<dbReference type="OrthoDB" id="9813719at2"/>
<sequence>MQASNNELTATDMFCGAGGSSTGALEVPGVTIKTAMNHWARAIETHNANHPETDHVCADIQITDPRYIATSDILWASPECTNHSVAKGKKRITNQADLFGDSIADEAADRSRATMWDVPRFAEWHKYKLIITENVVDAAKWVMFDAWLMAMDALGYNHHTVYMNSMHAQLGGLPAPQSRDRMYVMFWLKGNPKPNFDLLMPLAHCTTCDETIRCIQSWKNPNYRWGRYKAQYVYRCPNTRCKNSIVEPGWLPAASAIDWKLRGQRIGDRTKPLVPKTMARIAAGLKRYHGKAVSIDAVRGAEIISPVHAEPFQTQTTSYTRSLLIPVEGREGKQAAHVGDVLRTQTTRNETGLLVPAGGTWNDDARPLTDPMRALTTRDANAVVMPPLVMRNNSAPEGQEACMSTPATQPLGTLTTAGHQSLIAAPGAHLLMEYYGNGQMHPVSKAIPTISTTDRFAMVTTMRGTSPEHLAASNAPTTDPFGTFSAGGQHHAVTEWTVPEIEDCEFRMLEPYEISAGMAFPKSYIMTGNKREQVKQAGNAVTPPAARDLFIVAALSLSGAGLELAA</sequence>
<evidence type="ECO:0000256" key="1">
    <source>
        <dbReference type="ARBA" id="ARBA00011975"/>
    </source>
</evidence>
<protein>
    <recommendedName>
        <fullName evidence="1">DNA (cytosine-5-)-methyltransferase</fullName>
        <ecNumber evidence="1">2.1.1.37</ecNumber>
    </recommendedName>
</protein>
<dbReference type="Proteomes" id="UP000316500">
    <property type="component" value="Unassembled WGS sequence"/>
</dbReference>
<keyword evidence="5" id="KW-0680">Restriction system</keyword>